<dbReference type="CDD" id="cd07262">
    <property type="entry name" value="VOC_like"/>
    <property type="match status" value="1"/>
</dbReference>
<dbReference type="PROSITE" id="PS51819">
    <property type="entry name" value="VOC"/>
    <property type="match status" value="1"/>
</dbReference>
<accession>A0ABW2I8I9</accession>
<feature type="domain" description="VOC" evidence="1">
    <location>
        <begin position="11"/>
        <end position="128"/>
    </location>
</feature>
<dbReference type="Gene3D" id="3.10.180.10">
    <property type="entry name" value="2,3-Dihydroxybiphenyl 1,2-Dioxygenase, domain 1"/>
    <property type="match status" value="1"/>
</dbReference>
<protein>
    <submittedName>
        <fullName evidence="2">VOC family protein</fullName>
    </submittedName>
</protein>
<evidence type="ECO:0000313" key="2">
    <source>
        <dbReference type="EMBL" id="MFC7287329.1"/>
    </source>
</evidence>
<name>A0ABW2I8I9_9BURK</name>
<keyword evidence="3" id="KW-1185">Reference proteome</keyword>
<dbReference type="PANTHER" id="PTHR35006">
    <property type="entry name" value="GLYOXALASE FAMILY PROTEIN (AFU_ORTHOLOGUE AFUA_5G14830)"/>
    <property type="match status" value="1"/>
</dbReference>
<reference evidence="3" key="1">
    <citation type="journal article" date="2019" name="Int. J. Syst. Evol. Microbiol.">
        <title>The Global Catalogue of Microorganisms (GCM) 10K type strain sequencing project: providing services to taxonomists for standard genome sequencing and annotation.</title>
        <authorList>
            <consortium name="The Broad Institute Genomics Platform"/>
            <consortium name="The Broad Institute Genome Sequencing Center for Infectious Disease"/>
            <person name="Wu L."/>
            <person name="Ma J."/>
        </authorList>
    </citation>
    <scope>NUCLEOTIDE SEQUENCE [LARGE SCALE GENOMIC DNA]</scope>
    <source>
        <strain evidence="3">KACC 12508</strain>
    </source>
</reference>
<dbReference type="SUPFAM" id="SSF54593">
    <property type="entry name" value="Glyoxalase/Bleomycin resistance protein/Dihydroxybiphenyl dioxygenase"/>
    <property type="match status" value="1"/>
</dbReference>
<dbReference type="InterPro" id="IPR029068">
    <property type="entry name" value="Glyas_Bleomycin-R_OHBP_Dase"/>
</dbReference>
<sequence length="143" mass="15931">METMEIYRGRLIDHIQLIVADLDASRTFYSAVFKALDIPMGGEGDDFFWADELFISTADSEAAQGRLTGRHHIAFQAKDRAMVELFYKEALAHGGVDNGAPGERFYHPGYYGAFVIDPDGNNIEAVYHGEAKSRNAEAIHITF</sequence>
<evidence type="ECO:0000313" key="3">
    <source>
        <dbReference type="Proteomes" id="UP001596542"/>
    </source>
</evidence>
<dbReference type="PANTHER" id="PTHR35006:SF2">
    <property type="entry name" value="GLYOXALASE FAMILY PROTEIN (AFU_ORTHOLOGUE AFUA_5G14830)"/>
    <property type="match status" value="1"/>
</dbReference>
<dbReference type="InterPro" id="IPR037523">
    <property type="entry name" value="VOC_core"/>
</dbReference>
<dbReference type="Pfam" id="PF00903">
    <property type="entry name" value="Glyoxalase"/>
    <property type="match status" value="1"/>
</dbReference>
<organism evidence="2 3">
    <name type="scientific">Herminiimonas glaciei</name>
    <dbReference type="NCBI Taxonomy" id="523788"/>
    <lineage>
        <taxon>Bacteria</taxon>
        <taxon>Pseudomonadati</taxon>
        <taxon>Pseudomonadota</taxon>
        <taxon>Betaproteobacteria</taxon>
        <taxon>Burkholderiales</taxon>
        <taxon>Oxalobacteraceae</taxon>
        <taxon>Herminiimonas</taxon>
    </lineage>
</organism>
<evidence type="ECO:0000259" key="1">
    <source>
        <dbReference type="PROSITE" id="PS51819"/>
    </source>
</evidence>
<proteinExistence type="predicted"/>
<comment type="caution">
    <text evidence="2">The sequence shown here is derived from an EMBL/GenBank/DDBJ whole genome shotgun (WGS) entry which is preliminary data.</text>
</comment>
<dbReference type="InterPro" id="IPR004360">
    <property type="entry name" value="Glyas_Fos-R_dOase_dom"/>
</dbReference>
<dbReference type="Proteomes" id="UP001596542">
    <property type="component" value="Unassembled WGS sequence"/>
</dbReference>
<dbReference type="RefSeq" id="WP_382270432.1">
    <property type="nucleotide sequence ID" value="NZ_JBHTBU010000001.1"/>
</dbReference>
<dbReference type="EMBL" id="JBHTBU010000001">
    <property type="protein sequence ID" value="MFC7287329.1"/>
    <property type="molecule type" value="Genomic_DNA"/>
</dbReference>
<gene>
    <name evidence="2" type="ORF">ACFQPC_04685</name>
</gene>